<protein>
    <submittedName>
        <fullName evidence="2">GNAT family N-acetyltransferase</fullName>
    </submittedName>
</protein>
<reference evidence="2 3" key="1">
    <citation type="submission" date="2021-07" db="EMBL/GenBank/DDBJ databases">
        <title>Paenibacillus radiodurans sp. nov., isolated from the southeastern edge of Tengger Desert.</title>
        <authorList>
            <person name="Zhang G."/>
        </authorList>
    </citation>
    <scope>NUCLEOTIDE SEQUENCE [LARGE SCALE GENOMIC DNA]</scope>
    <source>
        <strain evidence="2 3">DT7-4</strain>
    </source>
</reference>
<dbReference type="EMBL" id="JAHZIJ010000020">
    <property type="protein sequence ID" value="MBW7477092.1"/>
    <property type="molecule type" value="Genomic_DNA"/>
</dbReference>
<dbReference type="CDD" id="cd04301">
    <property type="entry name" value="NAT_SF"/>
    <property type="match status" value="1"/>
</dbReference>
<dbReference type="RefSeq" id="WP_219874346.1">
    <property type="nucleotide sequence ID" value="NZ_JAHZIJ010000020.1"/>
</dbReference>
<evidence type="ECO:0000313" key="3">
    <source>
        <dbReference type="Proteomes" id="UP000812277"/>
    </source>
</evidence>
<gene>
    <name evidence="2" type="ORF">K0T92_20445</name>
</gene>
<accession>A0ABS7DAZ1</accession>
<dbReference type="Proteomes" id="UP000812277">
    <property type="component" value="Unassembled WGS sequence"/>
</dbReference>
<feature type="domain" description="N-acetyltransferase" evidence="1">
    <location>
        <begin position="10"/>
        <end position="138"/>
    </location>
</feature>
<evidence type="ECO:0000313" key="2">
    <source>
        <dbReference type="EMBL" id="MBW7477092.1"/>
    </source>
</evidence>
<dbReference type="SUPFAM" id="SSF55729">
    <property type="entry name" value="Acyl-CoA N-acyltransferases (Nat)"/>
    <property type="match status" value="1"/>
</dbReference>
<keyword evidence="3" id="KW-1185">Reference proteome</keyword>
<dbReference type="PANTHER" id="PTHR43233">
    <property type="entry name" value="FAMILY N-ACETYLTRANSFERASE, PUTATIVE (AFU_ORTHOLOGUE AFUA_6G03350)-RELATED"/>
    <property type="match status" value="1"/>
</dbReference>
<organism evidence="2 3">
    <name type="scientific">Paenibacillus oenotherae</name>
    <dbReference type="NCBI Taxonomy" id="1435645"/>
    <lineage>
        <taxon>Bacteria</taxon>
        <taxon>Bacillati</taxon>
        <taxon>Bacillota</taxon>
        <taxon>Bacilli</taxon>
        <taxon>Bacillales</taxon>
        <taxon>Paenibacillaceae</taxon>
        <taxon>Paenibacillus</taxon>
    </lineage>
</organism>
<dbReference type="InterPro" id="IPR000182">
    <property type="entry name" value="GNAT_dom"/>
</dbReference>
<dbReference type="PROSITE" id="PS51186">
    <property type="entry name" value="GNAT"/>
    <property type="match status" value="1"/>
</dbReference>
<sequence length="138" mass="16209">MEWKHDSLPYRISDDKQLLDLNMIHTLLQSSYWASERSIERTKESIAGSLCYGIFDESGQIGFMRVVTDRATISWICDVIIHPDHRGKGLGKWLMQYLLEHPDVRHTNMLLGTRDAHGLYEQFGFERREMMRRTVVSH</sequence>
<proteinExistence type="predicted"/>
<dbReference type="InterPro" id="IPR016181">
    <property type="entry name" value="Acyl_CoA_acyltransferase"/>
</dbReference>
<dbReference type="Pfam" id="PF13508">
    <property type="entry name" value="Acetyltransf_7"/>
    <property type="match status" value="1"/>
</dbReference>
<name>A0ABS7DAZ1_9BACL</name>
<dbReference type="InterPro" id="IPR053144">
    <property type="entry name" value="Acetyltransferase_Butenolide"/>
</dbReference>
<dbReference type="Gene3D" id="3.40.630.30">
    <property type="match status" value="1"/>
</dbReference>
<evidence type="ECO:0000259" key="1">
    <source>
        <dbReference type="PROSITE" id="PS51186"/>
    </source>
</evidence>
<dbReference type="PANTHER" id="PTHR43233:SF1">
    <property type="entry name" value="FAMILY N-ACETYLTRANSFERASE, PUTATIVE (AFU_ORTHOLOGUE AFUA_6G03350)-RELATED"/>
    <property type="match status" value="1"/>
</dbReference>
<comment type="caution">
    <text evidence="2">The sequence shown here is derived from an EMBL/GenBank/DDBJ whole genome shotgun (WGS) entry which is preliminary data.</text>
</comment>